<dbReference type="EMBL" id="FOVG01000003">
    <property type="protein sequence ID" value="SFO13029.1"/>
    <property type="molecule type" value="Genomic_DNA"/>
</dbReference>
<dbReference type="RefSeq" id="WP_090965017.1">
    <property type="nucleotide sequence ID" value="NZ_FOVG01000003.1"/>
</dbReference>
<dbReference type="NCBIfam" id="NF038084">
    <property type="entry name" value="DHCW_cupin"/>
    <property type="match status" value="1"/>
</dbReference>
<protein>
    <recommendedName>
        <fullName evidence="3">DHCW motif cupin fold protein</fullName>
    </recommendedName>
</protein>
<evidence type="ECO:0008006" key="3">
    <source>
        <dbReference type="Google" id="ProtNLM"/>
    </source>
</evidence>
<proteinExistence type="predicted"/>
<dbReference type="AlphaFoldDB" id="A0A1I5ENI5"/>
<evidence type="ECO:0000313" key="2">
    <source>
        <dbReference type="Proteomes" id="UP000198968"/>
    </source>
</evidence>
<dbReference type="SUPFAM" id="SSF51182">
    <property type="entry name" value="RmlC-like cupins"/>
    <property type="match status" value="1"/>
</dbReference>
<dbReference type="InterPro" id="IPR047713">
    <property type="entry name" value="DHCW_cupin"/>
</dbReference>
<organism evidence="1 2">
    <name type="scientific">Candidatus Pantoea varia</name>
    <dbReference type="NCBI Taxonomy" id="1881036"/>
    <lineage>
        <taxon>Bacteria</taxon>
        <taxon>Pseudomonadati</taxon>
        <taxon>Pseudomonadota</taxon>
        <taxon>Gammaproteobacteria</taxon>
        <taxon>Enterobacterales</taxon>
        <taxon>Erwiniaceae</taxon>
        <taxon>Pantoea</taxon>
    </lineage>
</organism>
<evidence type="ECO:0000313" key="1">
    <source>
        <dbReference type="EMBL" id="SFO13029.1"/>
    </source>
</evidence>
<accession>A0A1I5ENI5</accession>
<dbReference type="Proteomes" id="UP000198968">
    <property type="component" value="Unassembled WGS sequence"/>
</dbReference>
<dbReference type="InterPro" id="IPR011051">
    <property type="entry name" value="RmlC_Cupin_sf"/>
</dbReference>
<sequence>MKIDNLPFGLTQWDQVEETIHPGEQGKATWRTVKFNDIRVRMVDYSPGYEADHWCTKGHILLCMAGELHTELADGRRFVLTPGVSYQVADDAEPHRSFTHTGAQLFIVD</sequence>
<reference evidence="2" key="1">
    <citation type="submission" date="2016-10" db="EMBL/GenBank/DDBJ databases">
        <authorList>
            <person name="Varghese N."/>
            <person name="Submissions S."/>
        </authorList>
    </citation>
    <scope>NUCLEOTIDE SEQUENCE [LARGE SCALE GENOMIC DNA]</scope>
    <source>
        <strain evidence="2">OV426</strain>
    </source>
</reference>
<keyword evidence="2" id="KW-1185">Reference proteome</keyword>
<dbReference type="OrthoDB" id="9794443at2"/>
<name>A0A1I5ENI5_9GAMM</name>
<gene>
    <name evidence="1" type="ORF">SAMN05428971_3030</name>
</gene>